<evidence type="ECO:0000313" key="6">
    <source>
        <dbReference type="EMBL" id="AHH17829.1"/>
    </source>
</evidence>
<feature type="domain" description="ABC transporter" evidence="5">
    <location>
        <begin position="7"/>
        <end position="262"/>
    </location>
</feature>
<dbReference type="GO" id="GO:0005524">
    <property type="term" value="F:ATP binding"/>
    <property type="evidence" value="ECO:0007669"/>
    <property type="project" value="UniProtKB-KW"/>
</dbReference>
<dbReference type="PROSITE" id="PS00211">
    <property type="entry name" value="ABC_TRANSPORTER_1"/>
    <property type="match status" value="2"/>
</dbReference>
<dbReference type="SMART" id="SM00382">
    <property type="entry name" value="AAA"/>
    <property type="match status" value="2"/>
</dbReference>
<dbReference type="InterPro" id="IPR050319">
    <property type="entry name" value="ABC_transp_ATP-bind"/>
</dbReference>
<feature type="domain" description="ABC transporter" evidence="5">
    <location>
        <begin position="291"/>
        <end position="535"/>
    </location>
</feature>
<evidence type="ECO:0000256" key="2">
    <source>
        <dbReference type="ARBA" id="ARBA00022448"/>
    </source>
</evidence>
<dbReference type="KEGG" id="nno:NONO_c30420"/>
<sequence length="549" mass="59057">MSAGPLLSVRDLTVAYPGAAPTVSQVSFEVAAGETVALIGQSGSGKSTIANAVLRLLTHVEARVEGSVRFSGRELLTLSDKEFRALRGRTLGYVPQDPSHSLNPVRTIGTQVAEALGHRDLLGAASLGRRARAARRGEVLELLARVQLPHPEIVADSYPHELSGGMLQRVLIATAIGGNPALIVADEPTSALDVTVQQSILELLDTLKRDLGVGLLLITHDLALAAQRSEEVVVLDEGRVREYGRAADVLADPRSDHTRRLFADIPALAPGKYDKARQRRSAAHDHRETALEVTGLVKTFGAGRTALTAVDGVAFAVPRATTHALVGESGSGKSTIGRIIMRLERPDSGQVLLDGAEVTASGRRELKQLRRNLQLVYQNPFTSLDPARSIDYLVAEPLLRHRIGTRAERAERARELLDLVGLGGKAAAGLRPGRLSGGQRQRVAIARALALEPRLLILDEPTSALDVSVQAQILDLLVELQERLGLTYLFISHDLGVVRQFADTVSVIRRGQVVEDGATLDILENPRADYTRRLVSAIPQPFRSASTTV</sequence>
<keyword evidence="2" id="KW-0813">Transport</keyword>
<dbReference type="NCBIfam" id="NF007739">
    <property type="entry name" value="PRK10419.1"/>
    <property type="match status" value="2"/>
</dbReference>
<dbReference type="InterPro" id="IPR027417">
    <property type="entry name" value="P-loop_NTPase"/>
</dbReference>
<dbReference type="HOGENOM" id="CLU_000604_86_2_11"/>
<name>W5TF91_9NOCA</name>
<gene>
    <name evidence="6" type="ORF">NONO_c30420</name>
</gene>
<evidence type="ECO:0000259" key="5">
    <source>
        <dbReference type="PROSITE" id="PS50893"/>
    </source>
</evidence>
<keyword evidence="7" id="KW-1185">Reference proteome</keyword>
<dbReference type="OrthoDB" id="8036461at2"/>
<dbReference type="Pfam" id="PF00005">
    <property type="entry name" value="ABC_tran"/>
    <property type="match status" value="2"/>
</dbReference>
<dbReference type="AlphaFoldDB" id="W5TF91"/>
<keyword evidence="3" id="KW-0547">Nucleotide-binding</keyword>
<organism evidence="6 7">
    <name type="scientific">Nocardia nova SH22a</name>
    <dbReference type="NCBI Taxonomy" id="1415166"/>
    <lineage>
        <taxon>Bacteria</taxon>
        <taxon>Bacillati</taxon>
        <taxon>Actinomycetota</taxon>
        <taxon>Actinomycetes</taxon>
        <taxon>Mycobacteriales</taxon>
        <taxon>Nocardiaceae</taxon>
        <taxon>Nocardia</taxon>
    </lineage>
</organism>
<evidence type="ECO:0000256" key="4">
    <source>
        <dbReference type="ARBA" id="ARBA00022840"/>
    </source>
</evidence>
<comment type="similarity">
    <text evidence="1">Belongs to the ABC transporter superfamily.</text>
</comment>
<dbReference type="InterPro" id="IPR003593">
    <property type="entry name" value="AAA+_ATPase"/>
</dbReference>
<dbReference type="PANTHER" id="PTHR43776">
    <property type="entry name" value="TRANSPORT ATP-BINDING PROTEIN"/>
    <property type="match status" value="1"/>
</dbReference>
<dbReference type="CDD" id="cd03257">
    <property type="entry name" value="ABC_NikE_OppD_transporters"/>
    <property type="match status" value="2"/>
</dbReference>
<dbReference type="eggNOG" id="COG4172">
    <property type="taxonomic scope" value="Bacteria"/>
</dbReference>
<dbReference type="InterPro" id="IPR013563">
    <property type="entry name" value="Oligopep_ABC_C"/>
</dbReference>
<dbReference type="PATRIC" id="fig|1415166.3.peg.3118"/>
<evidence type="ECO:0000313" key="7">
    <source>
        <dbReference type="Proteomes" id="UP000019150"/>
    </source>
</evidence>
<dbReference type="GO" id="GO:0055085">
    <property type="term" value="P:transmembrane transport"/>
    <property type="evidence" value="ECO:0007669"/>
    <property type="project" value="UniProtKB-ARBA"/>
</dbReference>
<dbReference type="GO" id="GO:0016887">
    <property type="term" value="F:ATP hydrolysis activity"/>
    <property type="evidence" value="ECO:0007669"/>
    <property type="project" value="InterPro"/>
</dbReference>
<reference evidence="6 7" key="1">
    <citation type="journal article" date="2014" name="Appl. Environ. Microbiol.">
        <title>Insights into the Microbial Degradation of Rubber and Gutta-Percha by Analysis of the Complete Genome of Nocardia nova SH22a.</title>
        <authorList>
            <person name="Luo Q."/>
            <person name="Hiessl S."/>
            <person name="Poehlein A."/>
            <person name="Daniel R."/>
            <person name="Steinbuchel A."/>
        </authorList>
    </citation>
    <scope>NUCLEOTIDE SEQUENCE [LARGE SCALE GENOMIC DNA]</scope>
    <source>
        <strain evidence="6">SH22a</strain>
    </source>
</reference>
<accession>W5TF91</accession>
<dbReference type="InterPro" id="IPR003439">
    <property type="entry name" value="ABC_transporter-like_ATP-bd"/>
</dbReference>
<dbReference type="STRING" id="1415166.NONO_c30420"/>
<dbReference type="SUPFAM" id="SSF52540">
    <property type="entry name" value="P-loop containing nucleoside triphosphate hydrolases"/>
    <property type="match status" value="2"/>
</dbReference>
<dbReference type="NCBIfam" id="NF008453">
    <property type="entry name" value="PRK11308.1"/>
    <property type="match status" value="2"/>
</dbReference>
<dbReference type="RefSeq" id="WP_025349285.1">
    <property type="nucleotide sequence ID" value="NZ_CP006850.1"/>
</dbReference>
<evidence type="ECO:0000256" key="3">
    <source>
        <dbReference type="ARBA" id="ARBA00022741"/>
    </source>
</evidence>
<dbReference type="PROSITE" id="PS50893">
    <property type="entry name" value="ABC_TRANSPORTER_2"/>
    <property type="match status" value="2"/>
</dbReference>
<dbReference type="Gene3D" id="3.40.50.300">
    <property type="entry name" value="P-loop containing nucleotide triphosphate hydrolases"/>
    <property type="match status" value="2"/>
</dbReference>
<dbReference type="InterPro" id="IPR017871">
    <property type="entry name" value="ABC_transporter-like_CS"/>
</dbReference>
<keyword evidence="4 6" id="KW-0067">ATP-binding</keyword>
<evidence type="ECO:0000256" key="1">
    <source>
        <dbReference type="ARBA" id="ARBA00005417"/>
    </source>
</evidence>
<dbReference type="EMBL" id="CP006850">
    <property type="protein sequence ID" value="AHH17829.1"/>
    <property type="molecule type" value="Genomic_DNA"/>
</dbReference>
<dbReference type="GO" id="GO:0015833">
    <property type="term" value="P:peptide transport"/>
    <property type="evidence" value="ECO:0007669"/>
    <property type="project" value="InterPro"/>
</dbReference>
<dbReference type="Pfam" id="PF08352">
    <property type="entry name" value="oligo_HPY"/>
    <property type="match status" value="1"/>
</dbReference>
<protein>
    <submittedName>
        <fullName evidence="6">Putative ABC transporter, ATP-binding protein</fullName>
    </submittedName>
</protein>
<proteinExistence type="inferred from homology"/>
<dbReference type="Proteomes" id="UP000019150">
    <property type="component" value="Chromosome"/>
</dbReference>
<dbReference type="PANTHER" id="PTHR43776:SF7">
    <property type="entry name" value="D,D-DIPEPTIDE TRANSPORT ATP-BINDING PROTEIN DDPF-RELATED"/>
    <property type="match status" value="1"/>
</dbReference>